<feature type="domain" description="HTH araC/xylS-type" evidence="4">
    <location>
        <begin position="205"/>
        <end position="282"/>
    </location>
</feature>
<gene>
    <name evidence="5" type="ORF">CE91St3_19150</name>
    <name evidence="6" type="ORF">PMLFYP103_00886</name>
</gene>
<keyword evidence="3" id="KW-0804">Transcription</keyword>
<dbReference type="Gene3D" id="1.10.10.60">
    <property type="entry name" value="Homeodomain-like"/>
    <property type="match status" value="1"/>
</dbReference>
<evidence type="ECO:0000313" key="6">
    <source>
        <dbReference type="EMBL" id="VYT97073.1"/>
    </source>
</evidence>
<dbReference type="EMBL" id="CACRUV010000015">
    <property type="protein sequence ID" value="VYT97073.1"/>
    <property type="molecule type" value="Genomic_DNA"/>
</dbReference>
<dbReference type="Proteomes" id="UP001055114">
    <property type="component" value="Unassembled WGS sequence"/>
</dbReference>
<dbReference type="Pfam" id="PF12833">
    <property type="entry name" value="HTH_18"/>
    <property type="match status" value="1"/>
</dbReference>
<name>A0A6N3B1N4_9BACT</name>
<dbReference type="InterPro" id="IPR009057">
    <property type="entry name" value="Homeodomain-like_sf"/>
</dbReference>
<dbReference type="SUPFAM" id="SSF46689">
    <property type="entry name" value="Homeodomain-like"/>
    <property type="match status" value="1"/>
</dbReference>
<evidence type="ECO:0000313" key="5">
    <source>
        <dbReference type="EMBL" id="GKH72052.1"/>
    </source>
</evidence>
<evidence type="ECO:0000256" key="1">
    <source>
        <dbReference type="ARBA" id="ARBA00023015"/>
    </source>
</evidence>
<dbReference type="GO" id="GO:0043565">
    <property type="term" value="F:sequence-specific DNA binding"/>
    <property type="evidence" value="ECO:0007669"/>
    <property type="project" value="InterPro"/>
</dbReference>
<dbReference type="PANTHER" id="PTHR43280:SF32">
    <property type="entry name" value="TRANSCRIPTIONAL REGULATORY PROTEIN"/>
    <property type="match status" value="1"/>
</dbReference>
<reference evidence="6" key="1">
    <citation type="submission" date="2019-11" db="EMBL/GenBank/DDBJ databases">
        <authorList>
            <person name="Feng L."/>
        </authorList>
    </citation>
    <scope>NUCLEOTIDE SEQUENCE</scope>
    <source>
        <strain evidence="6">PmerdaeLFYP103</strain>
    </source>
</reference>
<keyword evidence="2" id="KW-0238">DNA-binding</keyword>
<keyword evidence="1" id="KW-0805">Transcription regulation</keyword>
<dbReference type="InterPro" id="IPR018060">
    <property type="entry name" value="HTH_AraC"/>
</dbReference>
<dbReference type="PROSITE" id="PS01124">
    <property type="entry name" value="HTH_ARAC_FAMILY_2"/>
    <property type="match status" value="1"/>
</dbReference>
<organism evidence="6">
    <name type="scientific">Parabacteroides merdae</name>
    <dbReference type="NCBI Taxonomy" id="46503"/>
    <lineage>
        <taxon>Bacteria</taxon>
        <taxon>Pseudomonadati</taxon>
        <taxon>Bacteroidota</taxon>
        <taxon>Bacteroidia</taxon>
        <taxon>Bacteroidales</taxon>
        <taxon>Tannerellaceae</taxon>
        <taxon>Parabacteroides</taxon>
    </lineage>
</organism>
<dbReference type="EMBL" id="BQNZ01000001">
    <property type="protein sequence ID" value="GKH72052.1"/>
    <property type="molecule type" value="Genomic_DNA"/>
</dbReference>
<evidence type="ECO:0000259" key="4">
    <source>
        <dbReference type="PROSITE" id="PS01124"/>
    </source>
</evidence>
<accession>A0A6N3B1N4</accession>
<reference evidence="5" key="2">
    <citation type="submission" date="2022-01" db="EMBL/GenBank/DDBJ databases">
        <title>Novel bile acid biosynthetic pathways are enriched in the microbiome of centenarians.</title>
        <authorList>
            <person name="Sato Y."/>
            <person name="Atarashi K."/>
            <person name="Plichta R.D."/>
            <person name="Arai Y."/>
            <person name="Sasajima S."/>
            <person name="Kearney M.S."/>
            <person name="Suda W."/>
            <person name="Takeshita K."/>
            <person name="Sasaki T."/>
            <person name="Okamoto S."/>
            <person name="Skelly N.A."/>
            <person name="Okamura Y."/>
            <person name="Vlamakis H."/>
            <person name="Li Y."/>
            <person name="Tanoue T."/>
            <person name="Takei H."/>
            <person name="Nittono H."/>
            <person name="Narushima S."/>
            <person name="Irie J."/>
            <person name="Itoh H."/>
            <person name="Moriya K."/>
            <person name="Sugiura Y."/>
            <person name="Suematsu M."/>
            <person name="Moritoki N."/>
            <person name="Shibata S."/>
            <person name="Littman R.D."/>
            <person name="Fischbach A.M."/>
            <person name="Uwamino Y."/>
            <person name="Inoue T."/>
            <person name="Honda A."/>
            <person name="Hattori M."/>
            <person name="Murai T."/>
            <person name="Xavier J.R."/>
            <person name="Hirose N."/>
            <person name="Honda K."/>
        </authorList>
    </citation>
    <scope>NUCLEOTIDE SEQUENCE</scope>
    <source>
        <strain evidence="5">CE91-St3</strain>
    </source>
</reference>
<evidence type="ECO:0000256" key="3">
    <source>
        <dbReference type="ARBA" id="ARBA00023163"/>
    </source>
</evidence>
<proteinExistence type="predicted"/>
<dbReference type="SMART" id="SM00342">
    <property type="entry name" value="HTH_ARAC"/>
    <property type="match status" value="1"/>
</dbReference>
<dbReference type="AlphaFoldDB" id="A0A6N3B1N4"/>
<dbReference type="PANTHER" id="PTHR43280">
    <property type="entry name" value="ARAC-FAMILY TRANSCRIPTIONAL REGULATOR"/>
    <property type="match status" value="1"/>
</dbReference>
<evidence type="ECO:0000256" key="2">
    <source>
        <dbReference type="ARBA" id="ARBA00023125"/>
    </source>
</evidence>
<protein>
    <submittedName>
        <fullName evidence="6">Transcriptional activator FtrA</fullName>
    </submittedName>
</protein>
<dbReference type="GO" id="GO:0003700">
    <property type="term" value="F:DNA-binding transcription factor activity"/>
    <property type="evidence" value="ECO:0007669"/>
    <property type="project" value="InterPro"/>
</dbReference>
<sequence>MFEVKWFLFKSEKEMNADKILPIDLYHAVSIANLTLESALKVIHVEAGQDHELLPLEPGTLAVICRGGKFECKALGKEISIVAGQVFLASVEDVSEISRFSETGFEGIVIYAGSDLLINRQRLMFRTITPDELKESGLYIQLMQSQIERMSDVRVKVVESLLRALIFFLQQEGHLADDRDSEVPPFFHDFALLIRRYHHYPVYYFAEKLGMTSAELNNKCKLHSGISAAEWISQYVLLEAKDLLIKTRLRSSRIAMMLNFSNYDTFARWFRRHTGELPGNWR</sequence>